<evidence type="ECO:0000256" key="3">
    <source>
        <dbReference type="PROSITE-ProRule" id="PRU00175"/>
    </source>
</evidence>
<protein>
    <submittedName>
        <fullName evidence="6">RING-type domain-containing protein</fullName>
    </submittedName>
</protein>
<dbReference type="InterPro" id="IPR001841">
    <property type="entry name" value="Znf_RING"/>
</dbReference>
<reference evidence="6" key="1">
    <citation type="submission" date="2022-11" db="UniProtKB">
        <authorList>
            <consortium name="WormBaseParasite"/>
        </authorList>
    </citation>
    <scope>IDENTIFICATION</scope>
</reference>
<evidence type="ECO:0000256" key="2">
    <source>
        <dbReference type="ARBA" id="ARBA00022833"/>
    </source>
</evidence>
<keyword evidence="1 3" id="KW-0863">Zinc-finger</keyword>
<dbReference type="InterPro" id="IPR013083">
    <property type="entry name" value="Znf_RING/FYVE/PHD"/>
</dbReference>
<dbReference type="GO" id="GO:0008270">
    <property type="term" value="F:zinc ion binding"/>
    <property type="evidence" value="ECO:0007669"/>
    <property type="project" value="UniProtKB-KW"/>
</dbReference>
<name>A0A915PUI7_9BILA</name>
<keyword evidence="1 3" id="KW-0479">Metal-binding</keyword>
<dbReference type="GO" id="GO:0000209">
    <property type="term" value="P:protein polyubiquitination"/>
    <property type="evidence" value="ECO:0007669"/>
    <property type="project" value="TreeGrafter"/>
</dbReference>
<accession>A0A915PUI7</accession>
<evidence type="ECO:0000313" key="5">
    <source>
        <dbReference type="Proteomes" id="UP000887581"/>
    </source>
</evidence>
<proteinExistence type="predicted"/>
<dbReference type="SUPFAM" id="SSF57850">
    <property type="entry name" value="RING/U-box"/>
    <property type="match status" value="1"/>
</dbReference>
<evidence type="ECO:0000256" key="1">
    <source>
        <dbReference type="ARBA" id="ARBA00022771"/>
    </source>
</evidence>
<dbReference type="AlphaFoldDB" id="A0A915PUI7"/>
<organism evidence="5 6">
    <name type="scientific">Setaria digitata</name>
    <dbReference type="NCBI Taxonomy" id="48799"/>
    <lineage>
        <taxon>Eukaryota</taxon>
        <taxon>Metazoa</taxon>
        <taxon>Ecdysozoa</taxon>
        <taxon>Nematoda</taxon>
        <taxon>Chromadorea</taxon>
        <taxon>Rhabditida</taxon>
        <taxon>Spirurina</taxon>
        <taxon>Spiruromorpha</taxon>
        <taxon>Filarioidea</taxon>
        <taxon>Setariidae</taxon>
        <taxon>Setaria</taxon>
    </lineage>
</organism>
<dbReference type="WBParaSite" id="sdigi.contig267.g6862.t1">
    <property type="protein sequence ID" value="sdigi.contig267.g6862.t1"/>
    <property type="gene ID" value="sdigi.contig267.g6862"/>
</dbReference>
<feature type="domain" description="RING-type" evidence="4">
    <location>
        <begin position="57"/>
        <end position="99"/>
    </location>
</feature>
<keyword evidence="2" id="KW-0862">Zinc</keyword>
<evidence type="ECO:0000259" key="4">
    <source>
        <dbReference type="PROSITE" id="PS50089"/>
    </source>
</evidence>
<dbReference type="GO" id="GO:0006974">
    <property type="term" value="P:DNA damage response"/>
    <property type="evidence" value="ECO:0007669"/>
    <property type="project" value="TreeGrafter"/>
</dbReference>
<dbReference type="PROSITE" id="PS50089">
    <property type="entry name" value="ZF_RING_2"/>
    <property type="match status" value="1"/>
</dbReference>
<sequence length="241" mass="27691">MTKYGLRLPINLIIRGSESNKQQTDLSALEVEKLKQSRCLAKLRYLSNLRSQQTHDCPICLTTVRDAWIVYPCAHCLCVTCFNRLTRRQDGLLVCVVCRATTYISQISYVQSKESEKNNHLLDVPNIHLKRSVSVKIDAIMRRIKSIRLRDPTSKTLLFTSLSMLINPLCWVLSENNINFRNFLGANRQKILADFRLKPEIEASCLPTLSYLLLLELSTVKFIALRNFYHLKSSTENLEAS</sequence>
<dbReference type="PANTHER" id="PTHR45865:SF1">
    <property type="entry name" value="E3 UBIQUITIN-PROTEIN LIGASE SHPRH"/>
    <property type="match status" value="1"/>
</dbReference>
<dbReference type="PANTHER" id="PTHR45865">
    <property type="entry name" value="E3 UBIQUITIN-PROTEIN LIGASE SHPRH FAMILY MEMBER"/>
    <property type="match status" value="1"/>
</dbReference>
<keyword evidence="5" id="KW-1185">Reference proteome</keyword>
<dbReference type="Gene3D" id="3.30.40.10">
    <property type="entry name" value="Zinc/RING finger domain, C3HC4 (zinc finger)"/>
    <property type="match status" value="1"/>
</dbReference>
<dbReference type="GO" id="GO:0061630">
    <property type="term" value="F:ubiquitin protein ligase activity"/>
    <property type="evidence" value="ECO:0007669"/>
    <property type="project" value="TreeGrafter"/>
</dbReference>
<dbReference type="Proteomes" id="UP000887581">
    <property type="component" value="Unplaced"/>
</dbReference>
<evidence type="ECO:0000313" key="6">
    <source>
        <dbReference type="WBParaSite" id="sdigi.contig267.g6862.t1"/>
    </source>
</evidence>
<dbReference type="GO" id="GO:0005634">
    <property type="term" value="C:nucleus"/>
    <property type="evidence" value="ECO:0007669"/>
    <property type="project" value="TreeGrafter"/>
</dbReference>
<dbReference type="InterPro" id="IPR052583">
    <property type="entry name" value="ATP-helicase/E3_Ub-Ligase"/>
</dbReference>